<dbReference type="Gene3D" id="2.60.40.1120">
    <property type="entry name" value="Carboxypeptidase-like, regulatory domain"/>
    <property type="match status" value="1"/>
</dbReference>
<evidence type="ECO:0008006" key="4">
    <source>
        <dbReference type="Google" id="ProtNLM"/>
    </source>
</evidence>
<dbReference type="SUPFAM" id="SSF49464">
    <property type="entry name" value="Carboxypeptidase regulatory domain-like"/>
    <property type="match status" value="1"/>
</dbReference>
<dbReference type="Proteomes" id="UP000294325">
    <property type="component" value="Chromosome"/>
</dbReference>
<gene>
    <name evidence="2" type="ORF">E3U44_04900</name>
</gene>
<keyword evidence="3" id="KW-1185">Reference proteome</keyword>
<proteinExistence type="predicted"/>
<evidence type="ECO:0000313" key="3">
    <source>
        <dbReference type="Proteomes" id="UP000294325"/>
    </source>
</evidence>
<evidence type="ECO:0000313" key="2">
    <source>
        <dbReference type="EMBL" id="QBQ53924.1"/>
    </source>
</evidence>
<dbReference type="RefSeq" id="WP_134356932.1">
    <property type="nucleotide sequence ID" value="NZ_CP038033.1"/>
</dbReference>
<protein>
    <recommendedName>
        <fullName evidence="4">Carboxypeptidase regulatory-like domain-containing protein</fullName>
    </recommendedName>
</protein>
<organism evidence="2 3">
    <name type="scientific">Nitrosococcus wardiae</name>
    <dbReference type="NCBI Taxonomy" id="1814290"/>
    <lineage>
        <taxon>Bacteria</taxon>
        <taxon>Pseudomonadati</taxon>
        <taxon>Pseudomonadota</taxon>
        <taxon>Gammaproteobacteria</taxon>
        <taxon>Chromatiales</taxon>
        <taxon>Chromatiaceae</taxon>
        <taxon>Nitrosococcus</taxon>
    </lineage>
</organism>
<dbReference type="AlphaFoldDB" id="A0A4P7BXP2"/>
<evidence type="ECO:0000256" key="1">
    <source>
        <dbReference type="SAM" id="MobiDB-lite"/>
    </source>
</evidence>
<dbReference type="InterPro" id="IPR008969">
    <property type="entry name" value="CarboxyPept-like_regulatory"/>
</dbReference>
<dbReference type="KEGG" id="nwr:E3U44_04900"/>
<name>A0A4P7BXP2_9GAMM</name>
<dbReference type="EMBL" id="CP038033">
    <property type="protein sequence ID" value="QBQ53924.1"/>
    <property type="molecule type" value="Genomic_DNA"/>
</dbReference>
<accession>A0A4P7BXP2</accession>
<dbReference type="OrthoDB" id="9768147at2"/>
<dbReference type="Pfam" id="PF13620">
    <property type="entry name" value="CarboxypepD_reg"/>
    <property type="match status" value="1"/>
</dbReference>
<sequence>MEVESSAVGGEKVESKQEVVKGEPGLIRGRVLSAEDGNPLVGVKLYVSGLNLEMTSDQEGTYQAELPPGEYSVSAVTAGFNTQIRDSIN</sequence>
<feature type="region of interest" description="Disordered" evidence="1">
    <location>
        <begin position="1"/>
        <end position="20"/>
    </location>
</feature>
<feature type="compositionally biased region" description="Basic and acidic residues" evidence="1">
    <location>
        <begin position="11"/>
        <end position="20"/>
    </location>
</feature>
<reference evidence="2 3" key="1">
    <citation type="submission" date="2019-03" db="EMBL/GenBank/DDBJ databases">
        <title>The genome sequence of Nitrosococcus wardiae strain D1FHST reveals the archetypal metabolic capacity of ammonia-oxidizing Gammaproteobacteria.</title>
        <authorList>
            <person name="Wang L."/>
            <person name="Lim C.K."/>
            <person name="Hanson T.E."/>
            <person name="Dang H."/>
            <person name="Klotz M.G."/>
        </authorList>
    </citation>
    <scope>NUCLEOTIDE SEQUENCE [LARGE SCALE GENOMIC DNA]</scope>
    <source>
        <strain evidence="2 3">D1FHS</strain>
    </source>
</reference>